<evidence type="ECO:0000256" key="3">
    <source>
        <dbReference type="ARBA" id="ARBA00023015"/>
    </source>
</evidence>
<evidence type="ECO:0000259" key="7">
    <source>
        <dbReference type="Pfam" id="PF04082"/>
    </source>
</evidence>
<dbReference type="InterPro" id="IPR007219">
    <property type="entry name" value="XnlR_reg_dom"/>
</dbReference>
<feature type="compositionally biased region" description="Polar residues" evidence="6">
    <location>
        <begin position="64"/>
        <end position="81"/>
    </location>
</feature>
<evidence type="ECO:0000313" key="9">
    <source>
        <dbReference type="Proteomes" id="UP000383932"/>
    </source>
</evidence>
<accession>A0A5N5QJG3</accession>
<evidence type="ECO:0000313" key="8">
    <source>
        <dbReference type="EMBL" id="KAB5591601.1"/>
    </source>
</evidence>
<dbReference type="AlphaFoldDB" id="A0A5N5QJG3"/>
<dbReference type="GO" id="GO:0003677">
    <property type="term" value="F:DNA binding"/>
    <property type="evidence" value="ECO:0007669"/>
    <property type="project" value="InterPro"/>
</dbReference>
<sequence>MPPVAPVVTAGARYTVLARHAACLVCRKRKQDRIKEIEEQIRTIEKKRGSSSLLSVPAPYHSPPESQTPSPGTSYATSHNGGSQGPVTPPSKAVSADTIFPGTPTSLPSPSSLFLNEPQVKPRWPNLEGSEPSPDAIRSLLRIFIQRHPQCAFELHMGRVLRCLEPGAAKPLIPALLNAMLLMGCHFTRDPQLKAWENMFFERTKQNIDANIAQAHQGDGKYNSLHHLQAMSLLGLYYYFKGRLLEGHVYTAHATRFGMTLGIHQLDSRIFRKGATTRRIQGVFGVERWQPQDSMELGEAINLHSCCLELVGSALNGLPACVAPEDVTTVWPRLLSDFEPGGTLPDDNYSTASLLDPHVGHIVTDASHDNFKSLMTKACILMIYAGKLDTERIANPHGTEEWWTRFEQVDGALNRFTETMPPVHLGRNVAELAGLVVVHTGAFCGQVQLHSALSECELAMDNQEDSFTRQPNSPIGGLSYTRCTEACRGTALAASLVSEIDMSYMFMFIGVPWVGVSEVLIKDIPKLRQRGWMAQAWQKEQQLATIEGCMEKLAATYPVYSLQMRQLRIVKQQQLLR</sequence>
<organism evidence="8 9">
    <name type="scientific">Ceratobasidium theobromae</name>
    <dbReference type="NCBI Taxonomy" id="1582974"/>
    <lineage>
        <taxon>Eukaryota</taxon>
        <taxon>Fungi</taxon>
        <taxon>Dikarya</taxon>
        <taxon>Basidiomycota</taxon>
        <taxon>Agaricomycotina</taxon>
        <taxon>Agaricomycetes</taxon>
        <taxon>Cantharellales</taxon>
        <taxon>Ceratobasidiaceae</taxon>
        <taxon>Ceratobasidium</taxon>
    </lineage>
</organism>
<dbReference type="Pfam" id="PF04082">
    <property type="entry name" value="Fungal_trans"/>
    <property type="match status" value="1"/>
</dbReference>
<keyword evidence="5" id="KW-0539">Nucleus</keyword>
<evidence type="ECO:0000256" key="4">
    <source>
        <dbReference type="ARBA" id="ARBA00023163"/>
    </source>
</evidence>
<dbReference type="GO" id="GO:0006351">
    <property type="term" value="P:DNA-templated transcription"/>
    <property type="evidence" value="ECO:0007669"/>
    <property type="project" value="InterPro"/>
</dbReference>
<keyword evidence="9" id="KW-1185">Reference proteome</keyword>
<protein>
    <submittedName>
        <fullName evidence="8">Fungal specific transcription factor domain containing protein</fullName>
    </submittedName>
</protein>
<dbReference type="CDD" id="cd14686">
    <property type="entry name" value="bZIP"/>
    <property type="match status" value="1"/>
</dbReference>
<comment type="caution">
    <text evidence="8">The sequence shown here is derived from an EMBL/GenBank/DDBJ whole genome shotgun (WGS) entry which is preliminary data.</text>
</comment>
<dbReference type="CDD" id="cd12148">
    <property type="entry name" value="fungal_TF_MHR"/>
    <property type="match status" value="1"/>
</dbReference>
<dbReference type="GO" id="GO:0000981">
    <property type="term" value="F:DNA-binding transcription factor activity, RNA polymerase II-specific"/>
    <property type="evidence" value="ECO:0007669"/>
    <property type="project" value="InterPro"/>
</dbReference>
<name>A0A5N5QJG3_9AGAM</name>
<gene>
    <name evidence="8" type="ORF">CTheo_4949</name>
</gene>
<dbReference type="EMBL" id="SSOP01000097">
    <property type="protein sequence ID" value="KAB5591601.1"/>
    <property type="molecule type" value="Genomic_DNA"/>
</dbReference>
<feature type="compositionally biased region" description="Low complexity" evidence="6">
    <location>
        <begin position="101"/>
        <end position="113"/>
    </location>
</feature>
<comment type="subcellular location">
    <subcellularLocation>
        <location evidence="1">Nucleus</location>
    </subcellularLocation>
</comment>
<dbReference type="InterPro" id="IPR050815">
    <property type="entry name" value="TF_fung"/>
</dbReference>
<proteinExistence type="predicted"/>
<dbReference type="Proteomes" id="UP000383932">
    <property type="component" value="Unassembled WGS sequence"/>
</dbReference>
<dbReference type="GO" id="GO:0008270">
    <property type="term" value="F:zinc ion binding"/>
    <property type="evidence" value="ECO:0007669"/>
    <property type="project" value="InterPro"/>
</dbReference>
<keyword evidence="2" id="KW-0479">Metal-binding</keyword>
<feature type="region of interest" description="Disordered" evidence="6">
    <location>
        <begin position="48"/>
        <end position="114"/>
    </location>
</feature>
<evidence type="ECO:0000256" key="1">
    <source>
        <dbReference type="ARBA" id="ARBA00004123"/>
    </source>
</evidence>
<evidence type="ECO:0000256" key="2">
    <source>
        <dbReference type="ARBA" id="ARBA00022723"/>
    </source>
</evidence>
<evidence type="ECO:0000256" key="6">
    <source>
        <dbReference type="SAM" id="MobiDB-lite"/>
    </source>
</evidence>
<evidence type="ECO:0000256" key="5">
    <source>
        <dbReference type="ARBA" id="ARBA00023242"/>
    </source>
</evidence>
<dbReference type="PANTHER" id="PTHR47338">
    <property type="entry name" value="ZN(II)2CYS6 TRANSCRIPTION FACTOR (EUROFUNG)-RELATED"/>
    <property type="match status" value="1"/>
</dbReference>
<feature type="domain" description="Xylanolytic transcriptional activator regulatory" evidence="7">
    <location>
        <begin position="174"/>
        <end position="261"/>
    </location>
</feature>
<keyword evidence="3" id="KW-0805">Transcription regulation</keyword>
<reference evidence="8 9" key="1">
    <citation type="journal article" date="2019" name="Fungal Biol. Biotechnol.">
        <title>Draft genome sequence of fastidious pathogen Ceratobasidium theobromae, which causes vascular-streak dieback in Theobroma cacao.</title>
        <authorList>
            <person name="Ali S.S."/>
            <person name="Asman A."/>
            <person name="Shao J."/>
            <person name="Firmansyah A.P."/>
            <person name="Susilo A.W."/>
            <person name="Rosmana A."/>
            <person name="McMahon P."/>
            <person name="Junaid M."/>
            <person name="Guest D."/>
            <person name="Kheng T.Y."/>
            <person name="Meinhardt L.W."/>
            <person name="Bailey B.A."/>
        </authorList>
    </citation>
    <scope>NUCLEOTIDE SEQUENCE [LARGE SCALE GENOMIC DNA]</scope>
    <source>
        <strain evidence="8 9">CT2</strain>
    </source>
</reference>
<dbReference type="PANTHER" id="PTHR47338:SF29">
    <property type="entry name" value="ZN(2)-C6 FUNGAL-TYPE DOMAIN-CONTAINING PROTEIN"/>
    <property type="match status" value="1"/>
</dbReference>
<dbReference type="GO" id="GO:0005634">
    <property type="term" value="C:nucleus"/>
    <property type="evidence" value="ECO:0007669"/>
    <property type="project" value="UniProtKB-SubCell"/>
</dbReference>
<dbReference type="OrthoDB" id="2309723at2759"/>
<keyword evidence="4" id="KW-0804">Transcription</keyword>